<dbReference type="OrthoDB" id="3467902at2"/>
<gene>
    <name evidence="2" type="ORF">SAMN04489712_12021</name>
</gene>
<evidence type="ECO:0000256" key="1">
    <source>
        <dbReference type="SAM" id="MobiDB-lite"/>
    </source>
</evidence>
<dbReference type="RefSeq" id="WP_103943012.1">
    <property type="nucleotide sequence ID" value="NZ_FNVO01000020.1"/>
</dbReference>
<evidence type="ECO:0000313" key="2">
    <source>
        <dbReference type="EMBL" id="SEG86863.1"/>
    </source>
</evidence>
<dbReference type="Proteomes" id="UP000236723">
    <property type="component" value="Unassembled WGS sequence"/>
</dbReference>
<organism evidence="2 3">
    <name type="scientific">Thermomonospora echinospora</name>
    <dbReference type="NCBI Taxonomy" id="1992"/>
    <lineage>
        <taxon>Bacteria</taxon>
        <taxon>Bacillati</taxon>
        <taxon>Actinomycetota</taxon>
        <taxon>Actinomycetes</taxon>
        <taxon>Streptosporangiales</taxon>
        <taxon>Thermomonosporaceae</taxon>
        <taxon>Thermomonospora</taxon>
    </lineage>
</organism>
<reference evidence="3" key="1">
    <citation type="submission" date="2016-10" db="EMBL/GenBank/DDBJ databases">
        <authorList>
            <person name="Varghese N."/>
            <person name="Submissions S."/>
        </authorList>
    </citation>
    <scope>NUCLEOTIDE SEQUENCE [LARGE SCALE GENOMIC DNA]</scope>
    <source>
        <strain evidence="3">DSM 43163</strain>
    </source>
</reference>
<dbReference type="AlphaFoldDB" id="A0A1H6DQ11"/>
<protein>
    <submittedName>
        <fullName evidence="2">Uncharacterized protein</fullName>
    </submittedName>
</protein>
<name>A0A1H6DQ11_9ACTN</name>
<dbReference type="EMBL" id="FNVO01000020">
    <property type="protein sequence ID" value="SEG86863.1"/>
    <property type="molecule type" value="Genomic_DNA"/>
</dbReference>
<feature type="region of interest" description="Disordered" evidence="1">
    <location>
        <begin position="1"/>
        <end position="33"/>
    </location>
</feature>
<sequence length="231" mass="24331">MVAASEPVPAGERRGTPEPAETGPRGPGGEFLPDVTSRPVWRLLVRGVGLFLPEWQVSPGTLRVARGPAVIAPPVYLDGGTGFGLHLRQRARTRGLQPDREIYVRGREAQTFGIVIAGPSAAVGSRVVDAAALVRYARRLIFEELYDAADTRTLPAAVRAVRSVEGAVLLDRAAGIGLCAEVDRVTGSVSCPLAVRFGDGRTGRNGGNGPEGDVRAYVVGNWPAQSVSSQT</sequence>
<accession>A0A1H6DQ11</accession>
<proteinExistence type="predicted"/>
<keyword evidence="3" id="KW-1185">Reference proteome</keyword>
<evidence type="ECO:0000313" key="3">
    <source>
        <dbReference type="Proteomes" id="UP000236723"/>
    </source>
</evidence>